<reference evidence="4 5" key="1">
    <citation type="journal article" date="2019" name="Emerg. Microbes Infect.">
        <title>Comprehensive subspecies identification of 175 nontuberculous mycobacteria species based on 7547 genomic profiles.</title>
        <authorList>
            <person name="Matsumoto Y."/>
            <person name="Kinjo T."/>
            <person name="Motooka D."/>
            <person name="Nabeya D."/>
            <person name="Jung N."/>
            <person name="Uechi K."/>
            <person name="Horii T."/>
            <person name="Iida T."/>
            <person name="Fujita J."/>
            <person name="Nakamura S."/>
        </authorList>
    </citation>
    <scope>NUCLEOTIDE SEQUENCE [LARGE SCALE GENOMIC DNA]</scope>
    <source>
        <strain evidence="4 5">JCM 12603</strain>
    </source>
</reference>
<evidence type="ECO:0000256" key="2">
    <source>
        <dbReference type="SAM" id="Phobius"/>
    </source>
</evidence>
<evidence type="ECO:0000313" key="4">
    <source>
        <dbReference type="EMBL" id="BBX53525.1"/>
    </source>
</evidence>
<dbReference type="Proteomes" id="UP000466785">
    <property type="component" value="Chromosome"/>
</dbReference>
<keyword evidence="2" id="KW-1133">Transmembrane helix</keyword>
<dbReference type="InterPro" id="IPR025241">
    <property type="entry name" value="DUF4190"/>
</dbReference>
<sequence>MSDQRPPDGFDRPLDYPEDAGLPPPVYPTPHPGLPGSGYYPPHPGFAGYPPPQPPPGTNGKAIAALVCAVAGLACCLPALAGLVLGLIAMNDTKRSGQSGHSLAVAAVIISSLAIVGYFVYFLVFAMVSGPSTG</sequence>
<dbReference type="KEGG" id="mpof:MPOR_45510"/>
<evidence type="ECO:0000313" key="5">
    <source>
        <dbReference type="Proteomes" id="UP000466785"/>
    </source>
</evidence>
<gene>
    <name evidence="4" type="ORF">MPOR_45510</name>
</gene>
<dbReference type="EMBL" id="AP022570">
    <property type="protein sequence ID" value="BBX53525.1"/>
    <property type="molecule type" value="Genomic_DNA"/>
</dbReference>
<dbReference type="RefSeq" id="WP_152518175.1">
    <property type="nucleotide sequence ID" value="NZ_AP022570.1"/>
</dbReference>
<organism evidence="4 5">
    <name type="scientific">Mycolicibacterium poriferae</name>
    <dbReference type="NCBI Taxonomy" id="39694"/>
    <lineage>
        <taxon>Bacteria</taxon>
        <taxon>Bacillati</taxon>
        <taxon>Actinomycetota</taxon>
        <taxon>Actinomycetes</taxon>
        <taxon>Mycobacteriales</taxon>
        <taxon>Mycobacteriaceae</taxon>
        <taxon>Mycolicibacterium</taxon>
    </lineage>
</organism>
<protein>
    <submittedName>
        <fullName evidence="4">Membrane protein</fullName>
    </submittedName>
</protein>
<keyword evidence="2" id="KW-0812">Transmembrane</keyword>
<feature type="compositionally biased region" description="Basic and acidic residues" evidence="1">
    <location>
        <begin position="1"/>
        <end position="15"/>
    </location>
</feature>
<keyword evidence="2" id="KW-0472">Membrane</keyword>
<evidence type="ECO:0000256" key="1">
    <source>
        <dbReference type="SAM" id="MobiDB-lite"/>
    </source>
</evidence>
<feature type="transmembrane region" description="Helical" evidence="2">
    <location>
        <begin position="102"/>
        <end position="128"/>
    </location>
</feature>
<dbReference type="AlphaFoldDB" id="A0A6N4VFB6"/>
<feature type="region of interest" description="Disordered" evidence="1">
    <location>
        <begin position="1"/>
        <end position="39"/>
    </location>
</feature>
<dbReference type="Pfam" id="PF13828">
    <property type="entry name" value="DUF4190"/>
    <property type="match status" value="1"/>
</dbReference>
<feature type="domain" description="DUF4190" evidence="3">
    <location>
        <begin position="61"/>
        <end position="120"/>
    </location>
</feature>
<feature type="compositionally biased region" description="Pro residues" evidence="1">
    <location>
        <begin position="22"/>
        <end position="33"/>
    </location>
</feature>
<keyword evidence="5" id="KW-1185">Reference proteome</keyword>
<name>A0A6N4VFB6_9MYCO</name>
<accession>A0A6N4VFB6</accession>
<feature type="transmembrane region" description="Helical" evidence="2">
    <location>
        <begin position="62"/>
        <end position="90"/>
    </location>
</feature>
<proteinExistence type="predicted"/>
<evidence type="ECO:0000259" key="3">
    <source>
        <dbReference type="Pfam" id="PF13828"/>
    </source>
</evidence>